<dbReference type="SUPFAM" id="SSF56112">
    <property type="entry name" value="Protein kinase-like (PK-like)"/>
    <property type="match status" value="1"/>
</dbReference>
<dbReference type="Pfam" id="PF20667">
    <property type="entry name" value="Sec10_N"/>
    <property type="match status" value="1"/>
</dbReference>
<proteinExistence type="inferred from homology"/>
<keyword evidence="2" id="KW-0813">Transport</keyword>
<name>A0A0U1M4C3_TALIS</name>
<evidence type="ECO:0000259" key="7">
    <source>
        <dbReference type="Pfam" id="PF20667"/>
    </source>
</evidence>
<feature type="region of interest" description="Disordered" evidence="5">
    <location>
        <begin position="1370"/>
        <end position="1398"/>
    </location>
</feature>
<evidence type="ECO:0000256" key="4">
    <source>
        <dbReference type="ARBA" id="ARBA00023054"/>
    </source>
</evidence>
<evidence type="ECO:0000256" key="2">
    <source>
        <dbReference type="ARBA" id="ARBA00022448"/>
    </source>
</evidence>
<keyword evidence="4" id="KW-0175">Coiled coil</keyword>
<sequence length="1429" mass="159267">METNGIIDIVHEVQGQLWVDKVNETYRAGRLCQWVSAFHPNKLPCQLDGTFHNGAFNAGVKMVFSDNTAWMVRFPRMGMVSDDYADEKTAMEVTALELIYNRTTIPVPRVEAWGLAAKNTLGLGPFIIMEFINGESLSDLLKEPNAARRTRLIREDISDGDLEFIYRQLANFLLQLYHKFDFNQMGSLPWPKEKAQNNIPARPLTFKAHCILQDGGVNTFGDRSQGFATATEYFQYVIEQDLEQLINQPNSTAGFYDAGKKYRAFKALKALIPSLVNVKYDCKFKLVCDDLGLANLIVRSKEDLTVVGVIDLEWSYIAPAHLSGSAPWWLLQDRPVNSEWDYNGDEPPKTAARYFKLLEIFIRILEEEGTAIGDTEQEFSSLVKWSQGSGAMWLHMLLSSGFNDSSSFPFKQLCQHVGAAEWAAREKEFNNDEVDSFAAWKVGELDEYDKALEKMEEKKALVDSGKMTKEEFIANACLYTWELRKFDQISHTPARPRPAGASPDNLIVQQHLLNHVKSRQKRNSHCYTHAGASWLTLKMPESSSTSSHSQHAHIQSRSLYPKGPSFELENFTSRDYIVKDFIESLSDTAITNRRSGGTASGASQAFDPKPLIRTFEHAQGRLNDLLGDLEIRENELSAAVRRAEAQHAQNLSTLGRKLNHAIESFQKLDTSLNGAGLSNGADSSNMAVETGKRLEELDRQRRRALDAHFLIECWDEVSNYGDITKLETLRMSGNSEGKLRAAHIAKQLLRISQRLDPKSWNDGSSANGGYQNGDASPALNGGHGNDNLPKKNTREIIEKFSETLEKDLLKQFDDFYRKANFEGMKECASVLRDFNGGASVIALFVNQHQFFIDRSQLVTEEVGGDVETWEKLADPDAEPPGVEPSLQSLVDDVKVVVQDESAIIRRAFPYYDEVLSRFLQRVFQQSIQQRLEMVLEKASSISSLAFLRSLQSSRSYINALVDDLKTHGLTEAPDSISSQTAILLDQQLEELFVPYFVGSSYIERERRNLEDLYTSLLFRFTAFHSRRKKAATTFMASLAKSGSELLASAKESYVHRLDSPDFTPTQRQILLRIAGLKNSGDVARPTEAEFTDDDGLLSVAYAKRMLKWLAEGVGRGLELSVSSETPKDVASLLNLLLLMMSESYVDVALDAALEAASAQENVKTEPDFSYLQALRSSISITHLMLTCINTVLIPLAANNVTIRRDMEKKANLAVGRVEDKVNALEQRTIDVALAWVGKLLGGQKKNDFRPKEGDNSTAWLEMLQTPTCESICTFLEQLHNTTLTFVPSSGTSLPTLFTELALGVRTQVLEHFRRFQVNGPGGLMVTKDMTRYVNLFKEWDLEPEAKAAIDVLLEVGSLFVVGPEALREKLRGGQASGTTASDAGGGRPAASSTADASGGAGLSVQEIRAYVLKRVDTNTVAMQSVLSSL</sequence>
<dbReference type="PANTHER" id="PTHR12100">
    <property type="entry name" value="SEC10"/>
    <property type="match status" value="1"/>
</dbReference>
<dbReference type="STRING" id="28573.A0A0U1M4C3"/>
<feature type="region of interest" description="Disordered" evidence="5">
    <location>
        <begin position="760"/>
        <end position="790"/>
    </location>
</feature>
<evidence type="ECO:0000259" key="6">
    <source>
        <dbReference type="Pfam" id="PF07393"/>
    </source>
</evidence>
<dbReference type="GO" id="GO:0000145">
    <property type="term" value="C:exocyst"/>
    <property type="evidence" value="ECO:0007669"/>
    <property type="project" value="TreeGrafter"/>
</dbReference>
<organism evidence="8 9">
    <name type="scientific">Talaromyces islandicus</name>
    <name type="common">Penicillium islandicum</name>
    <dbReference type="NCBI Taxonomy" id="28573"/>
    <lineage>
        <taxon>Eukaryota</taxon>
        <taxon>Fungi</taxon>
        <taxon>Dikarya</taxon>
        <taxon>Ascomycota</taxon>
        <taxon>Pezizomycotina</taxon>
        <taxon>Eurotiomycetes</taxon>
        <taxon>Eurotiomycetidae</taxon>
        <taxon>Eurotiales</taxon>
        <taxon>Trichocomaceae</taxon>
        <taxon>Talaromyces</taxon>
        <taxon>Talaromyces sect. Islandici</taxon>
    </lineage>
</organism>
<dbReference type="Pfam" id="PF07393">
    <property type="entry name" value="Sec10_HB"/>
    <property type="match status" value="1"/>
</dbReference>
<dbReference type="InterPro" id="IPR048627">
    <property type="entry name" value="Sec10_HB"/>
</dbReference>
<keyword evidence="9" id="KW-1185">Reference proteome</keyword>
<evidence type="ECO:0000256" key="3">
    <source>
        <dbReference type="ARBA" id="ARBA00022483"/>
    </source>
</evidence>
<dbReference type="EMBL" id="CVMT01000007">
    <property type="protein sequence ID" value="CRG89910.1"/>
    <property type="molecule type" value="Genomic_DNA"/>
</dbReference>
<accession>A0A0U1M4C3</accession>
<dbReference type="InterPro" id="IPR009976">
    <property type="entry name" value="Sec10-like"/>
</dbReference>
<evidence type="ECO:0000313" key="9">
    <source>
        <dbReference type="Proteomes" id="UP000054383"/>
    </source>
</evidence>
<reference evidence="8 9" key="1">
    <citation type="submission" date="2015-04" db="EMBL/GenBank/DDBJ databases">
        <authorList>
            <person name="Syromyatnikov M.Y."/>
            <person name="Popov V.N."/>
        </authorList>
    </citation>
    <scope>NUCLEOTIDE SEQUENCE [LARGE SCALE GENOMIC DNA]</scope>
    <source>
        <strain evidence="8">WF-38-12</strain>
    </source>
</reference>
<dbReference type="OrthoDB" id="125856at2759"/>
<feature type="compositionally biased region" description="Low complexity" evidence="5">
    <location>
        <begin position="1372"/>
        <end position="1382"/>
    </location>
</feature>
<feature type="domain" description="Exocyst complex component Sec10 N-terminal" evidence="7">
    <location>
        <begin position="608"/>
        <end position="729"/>
    </location>
</feature>
<comment type="similarity">
    <text evidence="1">Belongs to the SEC10 family.</text>
</comment>
<feature type="domain" description="Exocyst complex component Sec10-like alpha-helical bundle" evidence="6">
    <location>
        <begin position="740"/>
        <end position="1425"/>
    </location>
</feature>
<dbReference type="InterPro" id="IPR011009">
    <property type="entry name" value="Kinase-like_dom_sf"/>
</dbReference>
<dbReference type="InterPro" id="IPR048625">
    <property type="entry name" value="Sec10_N"/>
</dbReference>
<evidence type="ECO:0000313" key="8">
    <source>
        <dbReference type="EMBL" id="CRG89910.1"/>
    </source>
</evidence>
<evidence type="ECO:0000256" key="5">
    <source>
        <dbReference type="SAM" id="MobiDB-lite"/>
    </source>
</evidence>
<dbReference type="GO" id="GO:0006887">
    <property type="term" value="P:exocytosis"/>
    <property type="evidence" value="ECO:0007669"/>
    <property type="project" value="UniProtKB-KW"/>
</dbReference>
<keyword evidence="3" id="KW-0268">Exocytosis</keyword>
<protein>
    <submittedName>
        <fullName evidence="8">Exocyst complex component SEC10</fullName>
    </submittedName>
</protein>
<gene>
    <name evidence="8" type="ORF">PISL3812_06949</name>
</gene>
<dbReference type="GO" id="GO:0006893">
    <property type="term" value="P:Golgi to plasma membrane transport"/>
    <property type="evidence" value="ECO:0007669"/>
    <property type="project" value="TreeGrafter"/>
</dbReference>
<dbReference type="PANTHER" id="PTHR12100:SF0">
    <property type="entry name" value="EXOCYST COMPLEX COMPONENT 5"/>
    <property type="match status" value="1"/>
</dbReference>
<evidence type="ECO:0000256" key="1">
    <source>
        <dbReference type="ARBA" id="ARBA00006572"/>
    </source>
</evidence>
<dbReference type="Proteomes" id="UP000054383">
    <property type="component" value="Unassembled WGS sequence"/>
</dbReference>